<protein>
    <submittedName>
        <fullName evidence="2">Metallophosphoesterase</fullName>
    </submittedName>
</protein>
<dbReference type="GO" id="GO:0016791">
    <property type="term" value="F:phosphatase activity"/>
    <property type="evidence" value="ECO:0007669"/>
    <property type="project" value="TreeGrafter"/>
</dbReference>
<feature type="domain" description="Calcineurin-like phosphoesterase" evidence="1">
    <location>
        <begin position="18"/>
        <end position="210"/>
    </location>
</feature>
<organism evidence="2 3">
    <name type="scientific">Candidatus Fimicola merdigallinarum</name>
    <dbReference type="NCBI Taxonomy" id="2840819"/>
    <lineage>
        <taxon>Bacteria</taxon>
        <taxon>Bacillati</taxon>
        <taxon>Bacillota</taxon>
        <taxon>Clostridia</taxon>
        <taxon>Lachnospirales</taxon>
        <taxon>Lachnospiraceae</taxon>
        <taxon>Lachnospiraceae incertae sedis</taxon>
        <taxon>Candidatus Fimicola</taxon>
    </lineage>
</organism>
<dbReference type="InterPro" id="IPR041780">
    <property type="entry name" value="MPP_PrpE-like"/>
</dbReference>
<name>A0A9D9DYF3_9FIRM</name>
<dbReference type="SUPFAM" id="SSF56300">
    <property type="entry name" value="Metallo-dependent phosphatases"/>
    <property type="match status" value="1"/>
</dbReference>
<dbReference type="InterPro" id="IPR050126">
    <property type="entry name" value="Ap4A_hydrolase"/>
</dbReference>
<evidence type="ECO:0000313" key="3">
    <source>
        <dbReference type="Proteomes" id="UP000823611"/>
    </source>
</evidence>
<dbReference type="Proteomes" id="UP000823611">
    <property type="component" value="Unassembled WGS sequence"/>
</dbReference>
<dbReference type="EMBL" id="JADIMX010000163">
    <property type="protein sequence ID" value="MBO8435312.1"/>
    <property type="molecule type" value="Genomic_DNA"/>
</dbReference>
<dbReference type="GO" id="GO:0005737">
    <property type="term" value="C:cytoplasm"/>
    <property type="evidence" value="ECO:0007669"/>
    <property type="project" value="TreeGrafter"/>
</dbReference>
<dbReference type="CDD" id="cd07423">
    <property type="entry name" value="MPP_Prp_like"/>
    <property type="match status" value="1"/>
</dbReference>
<dbReference type="PANTHER" id="PTHR42850">
    <property type="entry name" value="METALLOPHOSPHOESTERASE"/>
    <property type="match status" value="1"/>
</dbReference>
<accession>A0A9D9DYF3</accession>
<dbReference type="InterPro" id="IPR004843">
    <property type="entry name" value="Calcineurin-like_PHP"/>
</dbReference>
<reference evidence="2" key="1">
    <citation type="submission" date="2020-10" db="EMBL/GenBank/DDBJ databases">
        <authorList>
            <person name="Gilroy R."/>
        </authorList>
    </citation>
    <scope>NUCLEOTIDE SEQUENCE</scope>
    <source>
        <strain evidence="2">F6-4510</strain>
    </source>
</reference>
<sequence>MIRKYMQDYKTINLKHNRFDIIGDVHGCYDELIELVHKLGYTKKGKAYFHPDDRRLVSVGDIADKGNKNLDCINFWINQVNYGGGMWVYGNHCFKFYRYLIGNKVKLSHGIEKTVAEYNSLPKKERDDFRNRYLRCYEGRSHYIMLDNKKLVVVHGCIKEKDIGNFGRGIKTRCLYGDVTGEFDENGKPIRNDWAKEYKGKPLIVYGHTAVLEAKLRNNTIDIDTGCVYGGKLTAFRYPERSIVQVKGKPYTEYKGSKKINFLSD</sequence>
<dbReference type="AlphaFoldDB" id="A0A9D9DYF3"/>
<reference evidence="2" key="2">
    <citation type="journal article" date="2021" name="PeerJ">
        <title>Extensive microbial diversity within the chicken gut microbiome revealed by metagenomics and culture.</title>
        <authorList>
            <person name="Gilroy R."/>
            <person name="Ravi A."/>
            <person name="Getino M."/>
            <person name="Pursley I."/>
            <person name="Horton D.L."/>
            <person name="Alikhan N.F."/>
            <person name="Baker D."/>
            <person name="Gharbi K."/>
            <person name="Hall N."/>
            <person name="Watson M."/>
            <person name="Adriaenssens E.M."/>
            <person name="Foster-Nyarko E."/>
            <person name="Jarju S."/>
            <person name="Secka A."/>
            <person name="Antonio M."/>
            <person name="Oren A."/>
            <person name="Chaudhuri R.R."/>
            <person name="La Ragione R."/>
            <person name="Hildebrand F."/>
            <person name="Pallen M.J."/>
        </authorList>
    </citation>
    <scope>NUCLEOTIDE SEQUENCE</scope>
    <source>
        <strain evidence="2">F6-4510</strain>
    </source>
</reference>
<dbReference type="InterPro" id="IPR029052">
    <property type="entry name" value="Metallo-depent_PP-like"/>
</dbReference>
<comment type="caution">
    <text evidence="2">The sequence shown here is derived from an EMBL/GenBank/DDBJ whole genome shotgun (WGS) entry which is preliminary data.</text>
</comment>
<gene>
    <name evidence="2" type="ORF">IAC55_08345</name>
</gene>
<dbReference type="Gene3D" id="3.60.21.10">
    <property type="match status" value="1"/>
</dbReference>
<dbReference type="PANTHER" id="PTHR42850:SF7">
    <property type="entry name" value="BIS(5'-NUCLEOSYL)-TETRAPHOSPHATASE PRPE [ASYMMETRICAL]"/>
    <property type="match status" value="1"/>
</dbReference>
<evidence type="ECO:0000259" key="1">
    <source>
        <dbReference type="Pfam" id="PF00149"/>
    </source>
</evidence>
<proteinExistence type="predicted"/>
<dbReference type="Pfam" id="PF00149">
    <property type="entry name" value="Metallophos"/>
    <property type="match status" value="1"/>
</dbReference>
<evidence type="ECO:0000313" key="2">
    <source>
        <dbReference type="EMBL" id="MBO8435312.1"/>
    </source>
</evidence>